<evidence type="ECO:0000256" key="11">
    <source>
        <dbReference type="SAM" id="Phobius"/>
    </source>
</evidence>
<dbReference type="FunFam" id="1.20.1070.10:FF:000026">
    <property type="entry name" value="C-C chemokine receptor type 5"/>
    <property type="match status" value="1"/>
</dbReference>
<keyword evidence="14" id="KW-1185">Reference proteome</keyword>
<dbReference type="PRINTS" id="PR01109">
    <property type="entry name" value="CHEMOKINER4"/>
</dbReference>
<evidence type="ECO:0000256" key="1">
    <source>
        <dbReference type="ARBA" id="ARBA00004651"/>
    </source>
</evidence>
<dbReference type="SMART" id="SM01381">
    <property type="entry name" value="7TM_GPCR_Srsx"/>
    <property type="match status" value="1"/>
</dbReference>
<dbReference type="EMBL" id="JANPWB010000003">
    <property type="protein sequence ID" value="KAJ1199617.1"/>
    <property type="molecule type" value="Genomic_DNA"/>
</dbReference>
<feature type="transmembrane region" description="Helical" evidence="11">
    <location>
        <begin position="311"/>
        <end position="336"/>
    </location>
</feature>
<evidence type="ECO:0000256" key="9">
    <source>
        <dbReference type="RuleBase" id="RU000688"/>
    </source>
</evidence>
<feature type="transmembrane region" description="Helical" evidence="11">
    <location>
        <begin position="172"/>
        <end position="199"/>
    </location>
</feature>
<evidence type="ECO:0000256" key="3">
    <source>
        <dbReference type="ARBA" id="ARBA00022692"/>
    </source>
</evidence>
<proteinExistence type="inferred from homology"/>
<dbReference type="PRINTS" id="PR00657">
    <property type="entry name" value="CCCHEMOKINER"/>
</dbReference>
<organism evidence="13 14">
    <name type="scientific">Pleurodeles waltl</name>
    <name type="common">Iberian ribbed newt</name>
    <dbReference type="NCBI Taxonomy" id="8319"/>
    <lineage>
        <taxon>Eukaryota</taxon>
        <taxon>Metazoa</taxon>
        <taxon>Chordata</taxon>
        <taxon>Craniata</taxon>
        <taxon>Vertebrata</taxon>
        <taxon>Euteleostomi</taxon>
        <taxon>Amphibia</taxon>
        <taxon>Batrachia</taxon>
        <taxon>Caudata</taxon>
        <taxon>Salamandroidea</taxon>
        <taxon>Salamandridae</taxon>
        <taxon>Pleurodelinae</taxon>
        <taxon>Pleurodeles</taxon>
    </lineage>
</organism>
<dbReference type="PRINTS" id="PR00237">
    <property type="entry name" value="GPCRRHODOPSN"/>
</dbReference>
<sequence>MPRFPGNIDFLLSSLYIQCVSQLRRRRQPKGGLANEDGSLQQTDGGIHTGKLYLAKEHLKPVWIWVEHSISCDMNLSEQLSTTLYDYDDNYSNYPTPCKKDGIKMFRAKFLPALYGMVFVFGLVGNTLVVCVLIQYKRLKSMTDVYLLNLAISDLLFVFSLPFWTYYAVDEWVFGTCMCKIISGVYLVGFYGGIFFITLMSVDRYLAIVHAIFAMRARTVTYGTITSIAVWVVALLASIPELMFNQVLYEQNNTSCKPIYPDPADIWKMFCTLEVNILGLVIPSAIMVFCYSMIIKNLLHCKDKKKIRAVKLIFAVMVVFFVFWTPYNLVLFLHMMQALGKLEMLSDCQSSQQLDYSLQLSETLAFVHCCLNPIIYVFLGQKFRKYLKLLLQECNMLPSVCRTCHSQLRQPRDSVSSSNTHSTQDYEQYDAM</sequence>
<evidence type="ECO:0000256" key="8">
    <source>
        <dbReference type="ARBA" id="ARBA00023224"/>
    </source>
</evidence>
<dbReference type="CDD" id="cd14984">
    <property type="entry name" value="7tmA_Chemokine_R"/>
    <property type="match status" value="1"/>
</dbReference>
<evidence type="ECO:0000256" key="4">
    <source>
        <dbReference type="ARBA" id="ARBA00022989"/>
    </source>
</evidence>
<feature type="domain" description="G-protein coupled receptors family 1 profile" evidence="12">
    <location>
        <begin position="125"/>
        <end position="376"/>
    </location>
</feature>
<dbReference type="InterPro" id="IPR050119">
    <property type="entry name" value="CCR1-9-like"/>
</dbReference>
<feature type="transmembrane region" description="Helical" evidence="11">
    <location>
        <begin position="220"/>
        <end position="239"/>
    </location>
</feature>
<feature type="transmembrane region" description="Helical" evidence="11">
    <location>
        <begin position="113"/>
        <end position="134"/>
    </location>
</feature>
<evidence type="ECO:0000256" key="6">
    <source>
        <dbReference type="ARBA" id="ARBA00023136"/>
    </source>
</evidence>
<evidence type="ECO:0000256" key="10">
    <source>
        <dbReference type="SAM" id="MobiDB-lite"/>
    </source>
</evidence>
<keyword evidence="4 11" id="KW-1133">Transmembrane helix</keyword>
<name>A0AAV7VFT5_PLEWA</name>
<evidence type="ECO:0000313" key="13">
    <source>
        <dbReference type="EMBL" id="KAJ1199617.1"/>
    </source>
</evidence>
<dbReference type="GO" id="GO:0007204">
    <property type="term" value="P:positive regulation of cytosolic calcium ion concentration"/>
    <property type="evidence" value="ECO:0007669"/>
    <property type="project" value="TreeGrafter"/>
</dbReference>
<dbReference type="GO" id="GO:0016493">
    <property type="term" value="F:C-C chemokine receptor activity"/>
    <property type="evidence" value="ECO:0007669"/>
    <property type="project" value="InterPro"/>
</dbReference>
<keyword evidence="7 9" id="KW-0675">Receptor</keyword>
<keyword evidence="8 9" id="KW-0807">Transducer</keyword>
<dbReference type="Pfam" id="PF00001">
    <property type="entry name" value="7tm_1"/>
    <property type="match status" value="1"/>
</dbReference>
<gene>
    <name evidence="13" type="ORF">NDU88_003450</name>
</gene>
<dbReference type="InterPro" id="IPR000276">
    <property type="entry name" value="GPCR_Rhodpsn"/>
</dbReference>
<dbReference type="GO" id="GO:0019722">
    <property type="term" value="P:calcium-mediated signaling"/>
    <property type="evidence" value="ECO:0007669"/>
    <property type="project" value="TreeGrafter"/>
</dbReference>
<accession>A0AAV7VFT5</accession>
<keyword evidence="5 9" id="KW-0297">G-protein coupled receptor</keyword>
<dbReference type="GO" id="GO:0006955">
    <property type="term" value="P:immune response"/>
    <property type="evidence" value="ECO:0007669"/>
    <property type="project" value="InterPro"/>
</dbReference>
<dbReference type="PANTHER" id="PTHR10489">
    <property type="entry name" value="CELL ADHESION MOLECULE"/>
    <property type="match status" value="1"/>
</dbReference>
<comment type="subcellular location">
    <subcellularLocation>
        <location evidence="1">Cell membrane</location>
        <topology evidence="1">Multi-pass membrane protein</topology>
    </subcellularLocation>
</comment>
<evidence type="ECO:0000256" key="7">
    <source>
        <dbReference type="ARBA" id="ARBA00023170"/>
    </source>
</evidence>
<feature type="compositionally biased region" description="Polar residues" evidence="10">
    <location>
        <begin position="411"/>
        <end position="426"/>
    </location>
</feature>
<dbReference type="InterPro" id="IPR002239">
    <property type="entry name" value="Chemokine_CCR4"/>
</dbReference>
<dbReference type="PROSITE" id="PS00237">
    <property type="entry name" value="G_PROTEIN_RECEP_F1_1"/>
    <property type="match status" value="1"/>
</dbReference>
<dbReference type="PROSITE" id="PS50262">
    <property type="entry name" value="G_PROTEIN_RECEP_F1_2"/>
    <property type="match status" value="1"/>
</dbReference>
<keyword evidence="2" id="KW-1003">Cell membrane</keyword>
<comment type="similarity">
    <text evidence="9">Belongs to the G-protein coupled receptor 1 family.</text>
</comment>
<keyword evidence="6 11" id="KW-0472">Membrane</keyword>
<protein>
    <recommendedName>
        <fullName evidence="12">G-protein coupled receptors family 1 profile domain-containing protein</fullName>
    </recommendedName>
</protein>
<reference evidence="13" key="1">
    <citation type="journal article" date="2022" name="bioRxiv">
        <title>Sequencing and chromosome-scale assembly of the giantPleurodeles waltlgenome.</title>
        <authorList>
            <person name="Brown T."/>
            <person name="Elewa A."/>
            <person name="Iarovenko S."/>
            <person name="Subramanian E."/>
            <person name="Araus A.J."/>
            <person name="Petzold A."/>
            <person name="Susuki M."/>
            <person name="Suzuki K.-i.T."/>
            <person name="Hayashi T."/>
            <person name="Toyoda A."/>
            <person name="Oliveira C."/>
            <person name="Osipova E."/>
            <person name="Leigh N.D."/>
            <person name="Simon A."/>
            <person name="Yun M.H."/>
        </authorList>
    </citation>
    <scope>NUCLEOTIDE SEQUENCE</scope>
    <source>
        <strain evidence="13">20211129_DDA</strain>
        <tissue evidence="13">Liver</tissue>
    </source>
</reference>
<dbReference type="GO" id="GO:0019957">
    <property type="term" value="F:C-C chemokine binding"/>
    <property type="evidence" value="ECO:0007669"/>
    <property type="project" value="TreeGrafter"/>
</dbReference>
<dbReference type="PANTHER" id="PTHR10489:SF608">
    <property type="entry name" value="C-C CHEMOKINE RECEPTOR TYPE 4"/>
    <property type="match status" value="1"/>
</dbReference>
<dbReference type="Gene3D" id="1.20.1070.10">
    <property type="entry name" value="Rhodopsin 7-helix transmembrane proteins"/>
    <property type="match status" value="1"/>
</dbReference>
<evidence type="ECO:0000259" key="12">
    <source>
        <dbReference type="PROSITE" id="PS50262"/>
    </source>
</evidence>
<dbReference type="SUPFAM" id="SSF81321">
    <property type="entry name" value="Family A G protein-coupled receptor-like"/>
    <property type="match status" value="1"/>
</dbReference>
<dbReference type="InterPro" id="IPR000355">
    <property type="entry name" value="Chemokine_rcpt"/>
</dbReference>
<dbReference type="GO" id="GO:0060326">
    <property type="term" value="P:cell chemotaxis"/>
    <property type="evidence" value="ECO:0007669"/>
    <property type="project" value="TreeGrafter"/>
</dbReference>
<feature type="transmembrane region" description="Helical" evidence="11">
    <location>
        <begin position="356"/>
        <end position="379"/>
    </location>
</feature>
<feature type="transmembrane region" description="Helical" evidence="11">
    <location>
        <begin position="277"/>
        <end position="299"/>
    </location>
</feature>
<evidence type="ECO:0000256" key="5">
    <source>
        <dbReference type="ARBA" id="ARBA00023040"/>
    </source>
</evidence>
<evidence type="ECO:0000256" key="2">
    <source>
        <dbReference type="ARBA" id="ARBA00022475"/>
    </source>
</evidence>
<feature type="transmembrane region" description="Helical" evidence="11">
    <location>
        <begin position="146"/>
        <end position="166"/>
    </location>
</feature>
<feature type="region of interest" description="Disordered" evidence="10">
    <location>
        <begin position="411"/>
        <end position="432"/>
    </location>
</feature>
<evidence type="ECO:0000313" key="14">
    <source>
        <dbReference type="Proteomes" id="UP001066276"/>
    </source>
</evidence>
<comment type="caution">
    <text evidence="13">The sequence shown here is derived from an EMBL/GenBank/DDBJ whole genome shotgun (WGS) entry which is preliminary data.</text>
</comment>
<keyword evidence="3 9" id="KW-0812">Transmembrane</keyword>
<dbReference type="AlphaFoldDB" id="A0AAV7VFT5"/>
<dbReference type="GO" id="GO:0009897">
    <property type="term" value="C:external side of plasma membrane"/>
    <property type="evidence" value="ECO:0007669"/>
    <property type="project" value="TreeGrafter"/>
</dbReference>
<dbReference type="GO" id="GO:0006954">
    <property type="term" value="P:inflammatory response"/>
    <property type="evidence" value="ECO:0007669"/>
    <property type="project" value="InterPro"/>
</dbReference>
<dbReference type="Proteomes" id="UP001066276">
    <property type="component" value="Chromosome 2_1"/>
</dbReference>
<dbReference type="InterPro" id="IPR017452">
    <property type="entry name" value="GPCR_Rhodpsn_7TM"/>
</dbReference>